<feature type="compositionally biased region" description="Basic residues" evidence="2">
    <location>
        <begin position="721"/>
        <end position="730"/>
    </location>
</feature>
<reference evidence="3" key="1">
    <citation type="submission" date="2021-01" db="EMBL/GenBank/DDBJ databases">
        <authorList>
            <person name="Corre E."/>
            <person name="Pelletier E."/>
            <person name="Niang G."/>
            <person name="Scheremetjew M."/>
            <person name="Finn R."/>
            <person name="Kale V."/>
            <person name="Holt S."/>
            <person name="Cochrane G."/>
            <person name="Meng A."/>
            <person name="Brown T."/>
            <person name="Cohen L."/>
        </authorList>
    </citation>
    <scope>NUCLEOTIDE SEQUENCE</scope>
    <source>
        <strain evidence="3">MM31A-1</strain>
    </source>
</reference>
<dbReference type="EMBL" id="HBIO01009113">
    <property type="protein sequence ID" value="CAE0462147.1"/>
    <property type="molecule type" value="Transcribed_RNA"/>
</dbReference>
<organism evidence="3">
    <name type="scientific">Chaetoceros debilis</name>
    <dbReference type="NCBI Taxonomy" id="122233"/>
    <lineage>
        <taxon>Eukaryota</taxon>
        <taxon>Sar</taxon>
        <taxon>Stramenopiles</taxon>
        <taxon>Ochrophyta</taxon>
        <taxon>Bacillariophyta</taxon>
        <taxon>Coscinodiscophyceae</taxon>
        <taxon>Chaetocerotophycidae</taxon>
        <taxon>Chaetocerotales</taxon>
        <taxon>Chaetocerotaceae</taxon>
        <taxon>Chaetoceros</taxon>
    </lineage>
</organism>
<name>A0A7S3Q0Z4_9STRA</name>
<evidence type="ECO:0000313" key="3">
    <source>
        <dbReference type="EMBL" id="CAE0462147.1"/>
    </source>
</evidence>
<dbReference type="AlphaFoldDB" id="A0A7S3Q0Z4"/>
<feature type="region of interest" description="Disordered" evidence="2">
    <location>
        <begin position="324"/>
        <end position="349"/>
    </location>
</feature>
<dbReference type="Pfam" id="PF13634">
    <property type="entry name" value="Nucleoporin_FG"/>
    <property type="match status" value="3"/>
</dbReference>
<dbReference type="InterPro" id="IPR025574">
    <property type="entry name" value="Nucleoporin_FG_rpt"/>
</dbReference>
<sequence length="730" mass="71516">MAFSFGATPAAAAAPAAGGFSFGGAPAAAATPAPAGGGLFGAATLAPAAAVTPTAAGGGSFSFGGAPAPAAGGLFGGTPAAAPAAGGMFGATPAAAPVAGGLFGATPAPAGGGLFGAPAPVPAAGGLFGAPAPAAGGLFGSPAPAAGGLFGGTPAPAPATGFGLGLGLGAAPAAQQQQQLAMSMSMQQHITANMPFHALPPNVQHMIDQIYNLHHQHNQTMSSVSTMTPSLLTDTNSDADKAAGINPAMGEISPSPLAEQIQQIHSKLNTHREELNHESSKVAEVYQTSQALYEMAHSCGIYPVQNIAARRGVELPPLIMGDGTGTAAGTTTHAGGAPGTPAAHSHPTSLQDTANKLNKMLHDNSSRVDRMEGMPSTYVWSTIQDLEKRMAGMSHRLHALKRELEKKVSMERERAQIYMNEGMGKGSGEEAELTTAIQNLMAHLTRVAGLVAQMDAQMNVLRMEYKRKLAEEKFRGGGRMGYGSHGSNAYGHKQGGQLAIYNNMNMTVDPFMEADQREDAEERRIEMEARNRVIQASASVPNPNPLTPAAPAAAAPLGGGLFGAPAPAAAPSGGGLFGATPVAAPVGGGLFGATPAPAAGGGFFGGAATPAAAPAAGGFSFGGTPAAAPAAGGLFGATPAAAPVTGGLFGAPAATPAVVAAPAGGLFGAPAATAAAAPAAGGFSFGGTPAAPAAAPVGGGLFGGAAATPAVAAPAPATSSRSRRRGGRKR</sequence>
<feature type="region of interest" description="Disordered" evidence="2">
    <location>
        <begin position="709"/>
        <end position="730"/>
    </location>
</feature>
<evidence type="ECO:0000256" key="1">
    <source>
        <dbReference type="SAM" id="Coils"/>
    </source>
</evidence>
<dbReference type="PANTHER" id="PTHR13000">
    <property type="entry name" value="NUCLEOPORIN P54"/>
    <property type="match status" value="1"/>
</dbReference>
<protein>
    <recommendedName>
        <fullName evidence="4">Nucleoporin Nup54 alpha-helical domain-containing protein</fullName>
    </recommendedName>
</protein>
<dbReference type="Gene3D" id="6.10.140.1350">
    <property type="match status" value="1"/>
</dbReference>
<evidence type="ECO:0008006" key="4">
    <source>
        <dbReference type="Google" id="ProtNLM"/>
    </source>
</evidence>
<keyword evidence="1" id="KW-0175">Coiled coil</keyword>
<proteinExistence type="predicted"/>
<dbReference type="InterPro" id="IPR024864">
    <property type="entry name" value="Nup54/Nup57/Nup44"/>
</dbReference>
<dbReference type="GO" id="GO:0006607">
    <property type="term" value="P:NLS-bearing protein import into nucleus"/>
    <property type="evidence" value="ECO:0007669"/>
    <property type="project" value="TreeGrafter"/>
</dbReference>
<dbReference type="GO" id="GO:0017056">
    <property type="term" value="F:structural constituent of nuclear pore"/>
    <property type="evidence" value="ECO:0007669"/>
    <property type="project" value="TreeGrafter"/>
</dbReference>
<accession>A0A7S3Q0Z4</accession>
<dbReference type="PANTHER" id="PTHR13000:SF0">
    <property type="entry name" value="NUCLEOPORIN P54"/>
    <property type="match status" value="1"/>
</dbReference>
<dbReference type="GO" id="GO:0006999">
    <property type="term" value="P:nuclear pore organization"/>
    <property type="evidence" value="ECO:0007669"/>
    <property type="project" value="TreeGrafter"/>
</dbReference>
<dbReference type="GO" id="GO:0036228">
    <property type="term" value="P:protein localization to nuclear inner membrane"/>
    <property type="evidence" value="ECO:0007669"/>
    <property type="project" value="TreeGrafter"/>
</dbReference>
<feature type="coiled-coil region" evidence="1">
    <location>
        <begin position="383"/>
        <end position="421"/>
    </location>
</feature>
<evidence type="ECO:0000256" key="2">
    <source>
        <dbReference type="SAM" id="MobiDB-lite"/>
    </source>
</evidence>
<dbReference type="GO" id="GO:0044613">
    <property type="term" value="C:nuclear pore central transport channel"/>
    <property type="evidence" value="ECO:0007669"/>
    <property type="project" value="TreeGrafter"/>
</dbReference>
<feature type="compositionally biased region" description="Low complexity" evidence="2">
    <location>
        <begin position="709"/>
        <end position="720"/>
    </location>
</feature>
<gene>
    <name evidence="3" type="ORF">CDEB00056_LOCUS6988</name>
</gene>
<feature type="compositionally biased region" description="Low complexity" evidence="2">
    <location>
        <begin position="325"/>
        <end position="344"/>
    </location>
</feature>